<dbReference type="AlphaFoldDB" id="A0A178LV54"/>
<name>A0A178LV54_MYCIR</name>
<evidence type="ECO:0000313" key="1">
    <source>
        <dbReference type="EMBL" id="OAN38112.1"/>
    </source>
</evidence>
<organism evidence="1 2">
    <name type="scientific">Mycolicibacterium iranicum</name>
    <name type="common">Mycobacterium iranicum</name>
    <dbReference type="NCBI Taxonomy" id="912594"/>
    <lineage>
        <taxon>Bacteria</taxon>
        <taxon>Bacillati</taxon>
        <taxon>Actinomycetota</taxon>
        <taxon>Actinomycetes</taxon>
        <taxon>Mycobacteriales</taxon>
        <taxon>Mycobacteriaceae</taxon>
        <taxon>Mycolicibacterium</taxon>
    </lineage>
</organism>
<gene>
    <name evidence="1" type="ORF">A4X20_19895</name>
</gene>
<dbReference type="EMBL" id="LWCS01000022">
    <property type="protein sequence ID" value="OAN38112.1"/>
    <property type="molecule type" value="Genomic_DNA"/>
</dbReference>
<dbReference type="Proteomes" id="UP000078396">
    <property type="component" value="Unassembled WGS sequence"/>
</dbReference>
<comment type="caution">
    <text evidence="1">The sequence shown here is derived from an EMBL/GenBank/DDBJ whole genome shotgun (WGS) entry which is preliminary data.</text>
</comment>
<protein>
    <submittedName>
        <fullName evidence="1">Uncharacterized protein</fullName>
    </submittedName>
</protein>
<evidence type="ECO:0000313" key="2">
    <source>
        <dbReference type="Proteomes" id="UP000078396"/>
    </source>
</evidence>
<sequence>MRGGAGIVFNPDDGSSGLVAALDNIEATVRARSLAARKLYGQEYSKAKWEQRMTSVYLAAIGG</sequence>
<accession>A0A178LV54</accession>
<reference evidence="1 2" key="1">
    <citation type="submission" date="2016-04" db="EMBL/GenBank/DDBJ databases">
        <title>Draft Genome Sequences of Staphylococcus capitis Strain H36, S. capitis Strain H65, S. cohnii Strain H62, S. hominis Strain H69, Mycobacterium iranicum Strain H39, Plantibacter sp. Strain H53, Pseudomonas oryzihabitans Strain H72, and Microbacterium sp. Strain H83, isolated from residential settings.</title>
        <authorList>
            <person name="Lymperopoulou D."/>
            <person name="Adams R.I."/>
            <person name="Lindow S."/>
            <person name="Coil D.A."/>
            <person name="Jospin G."/>
            <person name="Eisen J.A."/>
        </authorList>
    </citation>
    <scope>NUCLEOTIDE SEQUENCE [LARGE SCALE GENOMIC DNA]</scope>
    <source>
        <strain evidence="1 2">H39</strain>
    </source>
</reference>
<proteinExistence type="predicted"/>